<dbReference type="KEGG" id="nce:NCER_101530"/>
<dbReference type="GO" id="GO:0046872">
    <property type="term" value="F:metal ion binding"/>
    <property type="evidence" value="ECO:0007669"/>
    <property type="project" value="UniProtKB-KW"/>
</dbReference>
<dbReference type="GO" id="GO:0005737">
    <property type="term" value="C:cytoplasm"/>
    <property type="evidence" value="ECO:0007669"/>
    <property type="project" value="TreeGrafter"/>
</dbReference>
<dbReference type="OMA" id="DFHDLCE"/>
<dbReference type="SUPFAM" id="SSF52540">
    <property type="entry name" value="P-loop containing nucleoside triphosphate hydrolases"/>
    <property type="match status" value="1"/>
</dbReference>
<dbReference type="FunFam" id="3.10.20.30:FF:000001">
    <property type="entry name" value="Ribosome-binding ATPase YchF"/>
    <property type="match status" value="1"/>
</dbReference>
<dbReference type="VEuPathDB" id="MicrosporidiaDB:NCER_101530"/>
<evidence type="ECO:0000256" key="3">
    <source>
        <dbReference type="ARBA" id="ARBA00022840"/>
    </source>
</evidence>
<dbReference type="InterPro" id="IPR013029">
    <property type="entry name" value="YchF_C"/>
</dbReference>
<dbReference type="Pfam" id="PF01926">
    <property type="entry name" value="MMR_HSR1"/>
    <property type="match status" value="1"/>
</dbReference>
<dbReference type="STRING" id="578460.C4VA82"/>
<dbReference type="PANTHER" id="PTHR23305">
    <property type="entry name" value="OBG GTPASE FAMILY"/>
    <property type="match status" value="1"/>
</dbReference>
<dbReference type="AlphaFoldDB" id="C4VA82"/>
<dbReference type="Gene3D" id="3.40.50.300">
    <property type="entry name" value="P-loop containing nucleotide triphosphate hydrolases"/>
    <property type="match status" value="1"/>
</dbReference>
<dbReference type="InterPro" id="IPR004396">
    <property type="entry name" value="ATPase_YchF/OLA1"/>
</dbReference>
<dbReference type="PRINTS" id="PR00326">
    <property type="entry name" value="GTP1OBG"/>
</dbReference>
<evidence type="ECO:0000256" key="4">
    <source>
        <dbReference type="ARBA" id="ARBA00068719"/>
    </source>
</evidence>
<dbReference type="InterPro" id="IPR012676">
    <property type="entry name" value="TGS-like"/>
</dbReference>
<dbReference type="InParanoid" id="C4VA82"/>
<evidence type="ECO:0000256" key="2">
    <source>
        <dbReference type="ARBA" id="ARBA00022741"/>
    </source>
</evidence>
<dbReference type="Pfam" id="PF06071">
    <property type="entry name" value="YchF-GTPase_C"/>
    <property type="match status" value="1"/>
</dbReference>
<dbReference type="GO" id="GO:0005525">
    <property type="term" value="F:GTP binding"/>
    <property type="evidence" value="ECO:0007669"/>
    <property type="project" value="InterPro"/>
</dbReference>
<dbReference type="EMBL" id="ACOL01000180">
    <property type="protein sequence ID" value="EEQ81870.1"/>
    <property type="molecule type" value="Genomic_DNA"/>
</dbReference>
<dbReference type="NCBIfam" id="TIGR00092">
    <property type="entry name" value="redox-regulated ATPase YchF"/>
    <property type="match status" value="1"/>
</dbReference>
<dbReference type="InterPro" id="IPR027417">
    <property type="entry name" value="P-loop_NTPase"/>
</dbReference>
<protein>
    <recommendedName>
        <fullName evidence="4">Obg-like ATPase homolog</fullName>
    </recommendedName>
</protein>
<name>C4VA82_VAIC1</name>
<dbReference type="OrthoDB" id="424823at2759"/>
<gene>
    <name evidence="6" type="ORF">NCER_101530</name>
</gene>
<evidence type="ECO:0000313" key="7">
    <source>
        <dbReference type="Proteomes" id="UP000009082"/>
    </source>
</evidence>
<dbReference type="InterPro" id="IPR012675">
    <property type="entry name" value="Beta-grasp_dom_sf"/>
</dbReference>
<dbReference type="PANTHER" id="PTHR23305:SF18">
    <property type="entry name" value="OBG-TYPE G DOMAIN-CONTAINING PROTEIN"/>
    <property type="match status" value="1"/>
</dbReference>
<dbReference type="GO" id="GO:0005524">
    <property type="term" value="F:ATP binding"/>
    <property type="evidence" value="ECO:0007669"/>
    <property type="project" value="UniProtKB-KW"/>
</dbReference>
<keyword evidence="1" id="KW-0479">Metal-binding</keyword>
<dbReference type="InterPro" id="IPR031167">
    <property type="entry name" value="G_OBG"/>
</dbReference>
<feature type="domain" description="OBG-type G" evidence="5">
    <location>
        <begin position="27"/>
        <end position="287"/>
    </location>
</feature>
<dbReference type="HOGENOM" id="CLU_018395_1_0_1"/>
<dbReference type="InterPro" id="IPR041706">
    <property type="entry name" value="YchF_N"/>
</dbReference>
<keyword evidence="2" id="KW-0547">Nucleotide-binding</keyword>
<evidence type="ECO:0000259" key="5">
    <source>
        <dbReference type="PROSITE" id="PS51710"/>
    </source>
</evidence>
<dbReference type="FunCoup" id="C4VA82">
    <property type="interactions" value="176"/>
</dbReference>
<reference evidence="7" key="1">
    <citation type="journal article" date="2009" name="PLoS Pathog.">
        <title>Genomic analyses of the microsporidian Nosema ceranae, an emergent pathogen of honey bees.</title>
        <authorList>
            <person name="Cornman R.S."/>
            <person name="Chen Y.P."/>
            <person name="Schatz M.C."/>
            <person name="Street C."/>
            <person name="Zhao Y."/>
            <person name="Desany B."/>
            <person name="Egholm M."/>
            <person name="Hutchison S."/>
            <person name="Pettis J.S."/>
            <person name="Lipkin W.I."/>
            <person name="Evans J.D."/>
        </authorList>
    </citation>
    <scope>NUCLEOTIDE SEQUENCE [LARGE SCALE GENOMIC DNA]</scope>
    <source>
        <strain evidence="7">BRL01</strain>
    </source>
</reference>
<sequence>MKKILYFIKFLPFMAVQYTRSNKSNNLTVGIVGLPNTGKSTLFNFLTKNSVPAENYPFCTIDPSHGKVEIDDVRCDNLVNICKPNKVVKACLNVTDIAGLVKGASEGFGLGNCFLSHIRSVDAIFHVVRCFEDSEILHVEDSVDPIRDIKVVNDELRKKDLETLTKFRERMIKESRGKALDKNFKDRLDLIERLLKILESSWVNEHQYSDEEVSFISTLDLLTVKNVVYLANVSEEDYNKKKANKHLKALFKFTRNVIVFSAIFEHESEKRSIFISKLAKKGYELLDLINFFTIGKDEVRSWTIRRGCTAPQAGAVIHSDFMNYFIMAEVCSYDDLIKLGSEAEVKKQGKYHQRGKQYVVCDGDIILFKHNPPTSKTKKKK</sequence>
<dbReference type="InterPro" id="IPR023192">
    <property type="entry name" value="TGS-like_dom_sf"/>
</dbReference>
<accession>C4VA82</accession>
<dbReference type="Gene3D" id="1.10.150.300">
    <property type="entry name" value="TGS-like domain"/>
    <property type="match status" value="1"/>
</dbReference>
<dbReference type="CDD" id="cd04867">
    <property type="entry name" value="TGS_YchF_OLA1"/>
    <property type="match status" value="1"/>
</dbReference>
<dbReference type="GO" id="GO:0016887">
    <property type="term" value="F:ATP hydrolysis activity"/>
    <property type="evidence" value="ECO:0007669"/>
    <property type="project" value="InterPro"/>
</dbReference>
<dbReference type="Proteomes" id="UP000009082">
    <property type="component" value="Unassembled WGS sequence"/>
</dbReference>
<dbReference type="InterPro" id="IPR006073">
    <property type="entry name" value="GTP-bd"/>
</dbReference>
<organism evidence="7">
    <name type="scientific">Vairimorpha ceranae (strain BRL01)</name>
    <name type="common">Microsporidian parasite</name>
    <name type="synonym">Nosema ceranae</name>
    <dbReference type="NCBI Taxonomy" id="578460"/>
    <lineage>
        <taxon>Eukaryota</taxon>
        <taxon>Fungi</taxon>
        <taxon>Fungi incertae sedis</taxon>
        <taxon>Microsporidia</taxon>
        <taxon>Nosematidae</taxon>
        <taxon>Vairimorpha</taxon>
    </lineage>
</organism>
<dbReference type="PROSITE" id="PS51710">
    <property type="entry name" value="G_OBG"/>
    <property type="match status" value="1"/>
</dbReference>
<dbReference type="Gene3D" id="3.10.20.30">
    <property type="match status" value="1"/>
</dbReference>
<dbReference type="CDD" id="cd01900">
    <property type="entry name" value="YchF"/>
    <property type="match status" value="1"/>
</dbReference>
<evidence type="ECO:0000256" key="1">
    <source>
        <dbReference type="ARBA" id="ARBA00022723"/>
    </source>
</evidence>
<proteinExistence type="predicted"/>
<dbReference type="PIRSF" id="PIRSF006641">
    <property type="entry name" value="CHP00092"/>
    <property type="match status" value="1"/>
</dbReference>
<evidence type="ECO:0000313" key="6">
    <source>
        <dbReference type="EMBL" id="EEQ81870.1"/>
    </source>
</evidence>
<dbReference type="FunFam" id="1.10.150.300:FF:000001">
    <property type="entry name" value="Ribosome-binding ATPase YchF"/>
    <property type="match status" value="1"/>
</dbReference>
<dbReference type="SUPFAM" id="SSF81271">
    <property type="entry name" value="TGS-like"/>
    <property type="match status" value="1"/>
</dbReference>
<keyword evidence="3" id="KW-0067">ATP-binding</keyword>